<evidence type="ECO:0000256" key="2">
    <source>
        <dbReference type="SAM" id="MobiDB-lite"/>
    </source>
</evidence>
<evidence type="ECO:0000256" key="1">
    <source>
        <dbReference type="ARBA" id="ARBA00022737"/>
    </source>
</evidence>
<dbReference type="Gene3D" id="2.180.10.10">
    <property type="entry name" value="RHS repeat-associated core"/>
    <property type="match status" value="1"/>
</dbReference>
<dbReference type="InterPro" id="IPR022385">
    <property type="entry name" value="Rhs_assc_core"/>
</dbReference>
<accession>A0ABT3KPV6</accession>
<dbReference type="Proteomes" id="UP001208935">
    <property type="component" value="Unassembled WGS sequence"/>
</dbReference>
<proteinExistence type="predicted"/>
<name>A0ABT3KPV6_9BURK</name>
<gene>
    <name evidence="4" type="ORF">D5039_03885</name>
</gene>
<dbReference type="NCBIfam" id="TIGR03696">
    <property type="entry name" value="Rhs_assc_core"/>
    <property type="match status" value="1"/>
</dbReference>
<keyword evidence="5" id="KW-1185">Reference proteome</keyword>
<dbReference type="PANTHER" id="PTHR32305:SF17">
    <property type="entry name" value="TRNA NUCLEASE WAPA"/>
    <property type="match status" value="1"/>
</dbReference>
<protein>
    <recommendedName>
        <fullName evidence="3">Teneurin-like YD-shell domain-containing protein</fullName>
    </recommendedName>
</protein>
<dbReference type="PANTHER" id="PTHR32305">
    <property type="match status" value="1"/>
</dbReference>
<evidence type="ECO:0000313" key="5">
    <source>
        <dbReference type="Proteomes" id="UP001208935"/>
    </source>
</evidence>
<feature type="region of interest" description="Disordered" evidence="2">
    <location>
        <begin position="175"/>
        <end position="211"/>
    </location>
</feature>
<dbReference type="InterPro" id="IPR050708">
    <property type="entry name" value="T6SS_VgrG/RHS"/>
</dbReference>
<dbReference type="Pfam" id="PF25023">
    <property type="entry name" value="TEN_YD-shell"/>
    <property type="match status" value="1"/>
</dbReference>
<feature type="compositionally biased region" description="Basic and acidic residues" evidence="2">
    <location>
        <begin position="191"/>
        <end position="201"/>
    </location>
</feature>
<comment type="caution">
    <text evidence="4">The sequence shown here is derived from an EMBL/GenBank/DDBJ whole genome shotgun (WGS) entry which is preliminary data.</text>
</comment>
<sequence>MAQATITYFHNDIAGTPMMASNASGVLVWKESYLPYGQRQRETTTSAGNKLWFAGKPYDSQTGLSYMGARYYMPLTGRFTGIDPKDLVPEQPHSFNRYAYANNNPYKYIDLDGRSPSVIVPVVVAGVAITGIVATTHMTPEQRAQMARAGTQFMQRTKDVLELASGWVFNEKADTPKGETDTIVDGVTSGLDKETDSKGDNSKGNYTKPNSVATAEQDFGSLPGTVGSNGQKILPDGSVAGIHTSTSTGLKTLHINRPRGSQNIKIRYIP</sequence>
<evidence type="ECO:0000313" key="4">
    <source>
        <dbReference type="EMBL" id="MCW5320349.1"/>
    </source>
</evidence>
<evidence type="ECO:0000259" key="3">
    <source>
        <dbReference type="Pfam" id="PF25023"/>
    </source>
</evidence>
<feature type="compositionally biased region" description="Polar residues" evidence="2">
    <location>
        <begin position="202"/>
        <end position="211"/>
    </location>
</feature>
<reference evidence="5" key="1">
    <citation type="submission" date="2023-07" db="EMBL/GenBank/DDBJ databases">
        <title>Verminephrobacter genomes.</title>
        <authorList>
            <person name="Lund M.B."/>
        </authorList>
    </citation>
    <scope>NUCLEOTIDE SEQUENCE [LARGE SCALE GENOMIC DNA]</scope>
    <source>
        <strain evidence="5">AtM5-05</strain>
    </source>
</reference>
<feature type="domain" description="Teneurin-like YD-shell" evidence="3">
    <location>
        <begin position="8"/>
        <end position="105"/>
    </location>
</feature>
<dbReference type="EMBL" id="QZCW01000001">
    <property type="protein sequence ID" value="MCW5320349.1"/>
    <property type="molecule type" value="Genomic_DNA"/>
</dbReference>
<keyword evidence="1" id="KW-0677">Repeat</keyword>
<organism evidence="4 5">
    <name type="scientific">Verminephrobacter aporrectodeae subsp. tuberculatae</name>
    <dbReference type="NCBI Taxonomy" id="1110392"/>
    <lineage>
        <taxon>Bacteria</taxon>
        <taxon>Pseudomonadati</taxon>
        <taxon>Pseudomonadota</taxon>
        <taxon>Betaproteobacteria</taxon>
        <taxon>Burkholderiales</taxon>
        <taxon>Comamonadaceae</taxon>
        <taxon>Verminephrobacter</taxon>
    </lineage>
</organism>
<dbReference type="InterPro" id="IPR056823">
    <property type="entry name" value="TEN-like_YD-shell"/>
</dbReference>